<organism evidence="1 2">
    <name type="scientific">Geodia barretti</name>
    <name type="common">Barrett's horny sponge</name>
    <dbReference type="NCBI Taxonomy" id="519541"/>
    <lineage>
        <taxon>Eukaryota</taxon>
        <taxon>Metazoa</taxon>
        <taxon>Porifera</taxon>
        <taxon>Demospongiae</taxon>
        <taxon>Heteroscleromorpha</taxon>
        <taxon>Tetractinellida</taxon>
        <taxon>Astrophorina</taxon>
        <taxon>Geodiidae</taxon>
        <taxon>Geodia</taxon>
    </lineage>
</organism>
<gene>
    <name evidence="1" type="ORF">GBAR_LOCUS28098</name>
</gene>
<accession>A0AA35TPC4</accession>
<sequence length="63" mass="6994">HVLSFSVCTTPVLFTYCSLLNSRFVFFTSLPPSPRISPSQTSQFSSHLDGDVEVEVRSGEEKV</sequence>
<protein>
    <submittedName>
        <fullName evidence="1">Uncharacterized protein</fullName>
    </submittedName>
</protein>
<evidence type="ECO:0000313" key="2">
    <source>
        <dbReference type="Proteomes" id="UP001174909"/>
    </source>
</evidence>
<feature type="non-terminal residue" evidence="1">
    <location>
        <position position="1"/>
    </location>
</feature>
<evidence type="ECO:0000313" key="1">
    <source>
        <dbReference type="EMBL" id="CAI8051301.1"/>
    </source>
</evidence>
<dbReference type="Proteomes" id="UP001174909">
    <property type="component" value="Unassembled WGS sequence"/>
</dbReference>
<comment type="caution">
    <text evidence="1">The sequence shown here is derived from an EMBL/GenBank/DDBJ whole genome shotgun (WGS) entry which is preliminary data.</text>
</comment>
<keyword evidence="2" id="KW-1185">Reference proteome</keyword>
<dbReference type="EMBL" id="CASHTH010003918">
    <property type="protein sequence ID" value="CAI8051301.1"/>
    <property type="molecule type" value="Genomic_DNA"/>
</dbReference>
<proteinExistence type="predicted"/>
<reference evidence="1" key="1">
    <citation type="submission" date="2023-03" db="EMBL/GenBank/DDBJ databases">
        <authorList>
            <person name="Steffen K."/>
            <person name="Cardenas P."/>
        </authorList>
    </citation>
    <scope>NUCLEOTIDE SEQUENCE</scope>
</reference>
<name>A0AA35TPC4_GEOBA</name>
<dbReference type="AlphaFoldDB" id="A0AA35TPC4"/>